<reference evidence="4" key="2">
    <citation type="journal article" date="2019" name="Int. J. Syst. Evol. Microbiol.">
        <title>The Global Catalogue of Microorganisms (GCM) 10K type strain sequencing project: providing services to taxonomists for standard genome sequencing and annotation.</title>
        <authorList>
            <consortium name="The Broad Institute Genomics Platform"/>
            <consortium name="The Broad Institute Genome Sequencing Center for Infectious Disease"/>
            <person name="Wu L."/>
            <person name="Ma J."/>
        </authorList>
    </citation>
    <scope>NUCLEOTIDE SEQUENCE [LARGE SCALE GENOMIC DNA]</scope>
    <source>
        <strain evidence="4">NBRC 107715</strain>
    </source>
</reference>
<keyword evidence="4" id="KW-1185">Reference proteome</keyword>
<protein>
    <submittedName>
        <fullName evidence="1">Uncharacterized protein</fullName>
    </submittedName>
</protein>
<dbReference type="AlphaFoldDB" id="A0A512J6H6"/>
<comment type="caution">
    <text evidence="1">The sequence shown here is derived from an EMBL/GenBank/DDBJ whole genome shotgun (WGS) entry which is preliminary data.</text>
</comment>
<sequence length="105" mass="11701">MGSAPARPHRLKKALCGRLLYHRFSCLLQALRRAWLDLSWNNTFTVPPSGGGDAEDHRPATSGTPQAIYKTFITLLAATWETVRSRRRQTAPTFGPVAIISLQRV</sequence>
<reference evidence="1 3" key="3">
    <citation type="submission" date="2019-07" db="EMBL/GenBank/DDBJ databases">
        <title>Whole genome shotgun sequence of Methylobacterium oxalidis NBRC 107715.</title>
        <authorList>
            <person name="Hosoyama A."/>
            <person name="Uohara A."/>
            <person name="Ohji S."/>
            <person name="Ichikawa N."/>
        </authorList>
    </citation>
    <scope>NUCLEOTIDE SEQUENCE [LARGE SCALE GENOMIC DNA]</scope>
    <source>
        <strain evidence="1 3">NBRC 107715</strain>
    </source>
</reference>
<organism evidence="1 3">
    <name type="scientific">Methylobacterium oxalidis</name>
    <dbReference type="NCBI Taxonomy" id="944322"/>
    <lineage>
        <taxon>Bacteria</taxon>
        <taxon>Pseudomonadati</taxon>
        <taxon>Pseudomonadota</taxon>
        <taxon>Alphaproteobacteria</taxon>
        <taxon>Hyphomicrobiales</taxon>
        <taxon>Methylobacteriaceae</taxon>
        <taxon>Methylobacterium</taxon>
    </lineage>
</organism>
<dbReference type="Proteomes" id="UP001156856">
    <property type="component" value="Unassembled WGS sequence"/>
</dbReference>
<gene>
    <name evidence="2" type="ORF">GCM10007888_38170</name>
    <name evidence="1" type="ORF">MOX02_36230</name>
</gene>
<reference evidence="2" key="1">
    <citation type="journal article" date="2014" name="Int. J. Syst. Evol. Microbiol.">
        <title>Complete genome of a new Firmicutes species belonging to the dominant human colonic microbiota ('Ruminococcus bicirculans') reveals two chromosomes and a selective capacity to utilize plant glucans.</title>
        <authorList>
            <consortium name="NISC Comparative Sequencing Program"/>
            <person name="Wegmann U."/>
            <person name="Louis P."/>
            <person name="Goesmann A."/>
            <person name="Henrissat B."/>
            <person name="Duncan S.H."/>
            <person name="Flint H.J."/>
        </authorList>
    </citation>
    <scope>NUCLEOTIDE SEQUENCE</scope>
    <source>
        <strain evidence="2">NBRC 107715</strain>
    </source>
</reference>
<accession>A0A512J6H6</accession>
<evidence type="ECO:0000313" key="2">
    <source>
        <dbReference type="EMBL" id="GLS65435.1"/>
    </source>
</evidence>
<evidence type="ECO:0000313" key="1">
    <source>
        <dbReference type="EMBL" id="GEP05585.1"/>
    </source>
</evidence>
<evidence type="ECO:0000313" key="3">
    <source>
        <dbReference type="Proteomes" id="UP000321960"/>
    </source>
</evidence>
<name>A0A512J6H6_9HYPH</name>
<dbReference type="EMBL" id="BSPK01000072">
    <property type="protein sequence ID" value="GLS65435.1"/>
    <property type="molecule type" value="Genomic_DNA"/>
</dbReference>
<proteinExistence type="predicted"/>
<dbReference type="EMBL" id="BJZU01000073">
    <property type="protein sequence ID" value="GEP05585.1"/>
    <property type="molecule type" value="Genomic_DNA"/>
</dbReference>
<dbReference type="Proteomes" id="UP000321960">
    <property type="component" value="Unassembled WGS sequence"/>
</dbReference>
<reference evidence="2" key="4">
    <citation type="submission" date="2023-01" db="EMBL/GenBank/DDBJ databases">
        <title>Draft genome sequence of Methylobacterium oxalidis strain NBRC 107715.</title>
        <authorList>
            <person name="Sun Q."/>
            <person name="Mori K."/>
        </authorList>
    </citation>
    <scope>NUCLEOTIDE SEQUENCE</scope>
    <source>
        <strain evidence="2">NBRC 107715</strain>
    </source>
</reference>
<evidence type="ECO:0000313" key="4">
    <source>
        <dbReference type="Proteomes" id="UP001156856"/>
    </source>
</evidence>